<feature type="signal peptide" evidence="1">
    <location>
        <begin position="1"/>
        <end position="27"/>
    </location>
</feature>
<reference evidence="3" key="1">
    <citation type="submission" date="2025-08" db="UniProtKB">
        <authorList>
            <consortium name="RefSeq"/>
        </authorList>
    </citation>
    <scope>IDENTIFICATION</scope>
</reference>
<feature type="chain" id="PRO_5028894483" evidence="1">
    <location>
        <begin position="28"/>
        <end position="293"/>
    </location>
</feature>
<sequence>MSQFLSNCPAAMAVLLLTLTTILVVNADQELHGYYKSLGHGYTYAYLRASPAQEFFSTRNLFDCTALAQRSQSQFFTYNKVSRVCKNYAPNNFMTVVSTNDNNEISFIKNSQWIKVYALSMGAGSYVYDSFFNIGSPSTWKVEKCVDTFCPNFFRHPILDFWSHLPIEKVKLVIYKNQTAVVDMVFDGRNTNPGSWFSPGKLISSPWTDLPYHSHNYFSIRGAYNRRRFYVSSNHGGCEHDAGWMCVDESGGCLWEIFPHYPTLFYSNKNSISTWYYGFETADSMAIFIRLKS</sequence>
<protein>
    <submittedName>
        <fullName evidence="3">Uncharacterized protein LOC118768485</fullName>
    </submittedName>
</protein>
<proteinExistence type="predicted"/>
<dbReference type="RefSeq" id="XP_036370995.1">
    <property type="nucleotide sequence ID" value="XM_036515102.1"/>
</dbReference>
<organism evidence="2 3">
    <name type="scientific">Octopus sinensis</name>
    <name type="common">East Asian common octopus</name>
    <dbReference type="NCBI Taxonomy" id="2607531"/>
    <lineage>
        <taxon>Eukaryota</taxon>
        <taxon>Metazoa</taxon>
        <taxon>Spiralia</taxon>
        <taxon>Lophotrochozoa</taxon>
        <taxon>Mollusca</taxon>
        <taxon>Cephalopoda</taxon>
        <taxon>Coleoidea</taxon>
        <taxon>Octopodiformes</taxon>
        <taxon>Octopoda</taxon>
        <taxon>Incirrata</taxon>
        <taxon>Octopodidae</taxon>
        <taxon>Octopus</taxon>
    </lineage>
</organism>
<keyword evidence="1" id="KW-0732">Signal</keyword>
<keyword evidence="2" id="KW-1185">Reference proteome</keyword>
<gene>
    <name evidence="3" type="primary">LOC118768485</name>
</gene>
<dbReference type="AlphaFoldDB" id="A0A7E6FTN0"/>
<dbReference type="KEGG" id="osn:118768485"/>
<evidence type="ECO:0000256" key="1">
    <source>
        <dbReference type="SAM" id="SignalP"/>
    </source>
</evidence>
<accession>A0A7E6FTN0</accession>
<name>A0A7E6FTN0_9MOLL</name>
<evidence type="ECO:0000313" key="3">
    <source>
        <dbReference type="RefSeq" id="XP_036370995.1"/>
    </source>
</evidence>
<evidence type="ECO:0000313" key="2">
    <source>
        <dbReference type="Proteomes" id="UP000515154"/>
    </source>
</evidence>
<dbReference type="Proteomes" id="UP000515154">
    <property type="component" value="Linkage group LG30"/>
</dbReference>